<feature type="compositionally biased region" description="Basic and acidic residues" evidence="1">
    <location>
        <begin position="62"/>
        <end position="74"/>
    </location>
</feature>
<evidence type="ECO:0000313" key="2">
    <source>
        <dbReference type="EMBL" id="CAB4161779.1"/>
    </source>
</evidence>
<name>A0A6J5NQX9_9CAUD</name>
<proteinExistence type="predicted"/>
<accession>A0A6J5NQX9</accession>
<reference evidence="2" key="1">
    <citation type="submission" date="2020-04" db="EMBL/GenBank/DDBJ databases">
        <authorList>
            <person name="Chiriac C."/>
            <person name="Salcher M."/>
            <person name="Ghai R."/>
            <person name="Kavagutti S V."/>
        </authorList>
    </citation>
    <scope>NUCLEOTIDE SEQUENCE</scope>
</reference>
<evidence type="ECO:0000256" key="1">
    <source>
        <dbReference type="SAM" id="MobiDB-lite"/>
    </source>
</evidence>
<gene>
    <name evidence="2" type="ORF">UFOVP776_40</name>
</gene>
<organism evidence="2">
    <name type="scientific">uncultured Caudovirales phage</name>
    <dbReference type="NCBI Taxonomy" id="2100421"/>
    <lineage>
        <taxon>Viruses</taxon>
        <taxon>Duplodnaviria</taxon>
        <taxon>Heunggongvirae</taxon>
        <taxon>Uroviricota</taxon>
        <taxon>Caudoviricetes</taxon>
        <taxon>Peduoviridae</taxon>
        <taxon>Maltschvirus</taxon>
        <taxon>Maltschvirus maltsch</taxon>
    </lineage>
</organism>
<dbReference type="EMBL" id="LR796724">
    <property type="protein sequence ID" value="CAB4161779.1"/>
    <property type="molecule type" value="Genomic_DNA"/>
</dbReference>
<protein>
    <submittedName>
        <fullName evidence="2">Uncharacterized protein</fullName>
    </submittedName>
</protein>
<feature type="region of interest" description="Disordered" evidence="1">
    <location>
        <begin position="59"/>
        <end position="81"/>
    </location>
</feature>
<sequence>MSKVSKEISCITGEYTNAAGERKKRYQRIGSIIETKNGPMLKLDNIPLREGGWDGWAYINDPRQEEPSRKTRFEDDSDLPF</sequence>